<gene>
    <name evidence="3" type="ORF">ACFYKT_18695</name>
</gene>
<accession>A0ABW6K2F0</accession>
<keyword evidence="1" id="KW-0479">Metal-binding</keyword>
<evidence type="ECO:0000256" key="1">
    <source>
        <dbReference type="ARBA" id="ARBA00022723"/>
    </source>
</evidence>
<dbReference type="PANTHER" id="PTHR36113">
    <property type="entry name" value="LYASE, PUTATIVE-RELATED-RELATED"/>
    <property type="match status" value="1"/>
</dbReference>
<dbReference type="PROSITE" id="PS51819">
    <property type="entry name" value="VOC"/>
    <property type="match status" value="1"/>
</dbReference>
<protein>
    <submittedName>
        <fullName evidence="3">VOC family protein</fullName>
    </submittedName>
</protein>
<reference evidence="3 4" key="1">
    <citation type="submission" date="2024-08" db="EMBL/GenBank/DDBJ databases">
        <title>Two novel Cytobacillus novel species.</title>
        <authorList>
            <person name="Liu G."/>
        </authorList>
    </citation>
    <scope>NUCLEOTIDE SEQUENCE [LARGE SCALE GENOMIC DNA]</scope>
    <source>
        <strain evidence="3 4">FJAT-53684</strain>
    </source>
</reference>
<dbReference type="EMBL" id="JBIACJ010000013">
    <property type="protein sequence ID" value="MFE8698354.1"/>
    <property type="molecule type" value="Genomic_DNA"/>
</dbReference>
<dbReference type="RefSeq" id="WP_389222658.1">
    <property type="nucleotide sequence ID" value="NZ_JBIACJ010000013.1"/>
</dbReference>
<evidence type="ECO:0000313" key="3">
    <source>
        <dbReference type="EMBL" id="MFE8698354.1"/>
    </source>
</evidence>
<dbReference type="InterPro" id="IPR029068">
    <property type="entry name" value="Glyas_Bleomycin-R_OHBP_Dase"/>
</dbReference>
<dbReference type="Pfam" id="PF00903">
    <property type="entry name" value="Glyoxalase"/>
    <property type="match status" value="1"/>
</dbReference>
<dbReference type="Gene3D" id="3.10.180.10">
    <property type="entry name" value="2,3-Dihydroxybiphenyl 1,2-Dioxygenase, domain 1"/>
    <property type="match status" value="1"/>
</dbReference>
<proteinExistence type="predicted"/>
<sequence>MKWHHAGILVRNLNDSIQFYKQMFRFSCEQYITFQDEKIAFLQNGDVRIELIESEENLVPFNSTHIAWQVEDVDDWIRKLMGKGLYPSEGPYNVGNGWVTVFYEGPDHEIIELIQSNNSMTA</sequence>
<dbReference type="InterPro" id="IPR037523">
    <property type="entry name" value="VOC_core"/>
</dbReference>
<feature type="domain" description="VOC" evidence="2">
    <location>
        <begin position="2"/>
        <end position="116"/>
    </location>
</feature>
<evidence type="ECO:0000259" key="2">
    <source>
        <dbReference type="PROSITE" id="PS51819"/>
    </source>
</evidence>
<keyword evidence="4" id="KW-1185">Reference proteome</keyword>
<organism evidence="3 4">
    <name type="scientific">Cytobacillus mangrovibacter</name>
    <dbReference type="NCBI Taxonomy" id="3299024"/>
    <lineage>
        <taxon>Bacteria</taxon>
        <taxon>Bacillati</taxon>
        <taxon>Bacillota</taxon>
        <taxon>Bacilli</taxon>
        <taxon>Bacillales</taxon>
        <taxon>Bacillaceae</taxon>
        <taxon>Cytobacillus</taxon>
    </lineage>
</organism>
<comment type="caution">
    <text evidence="3">The sequence shown here is derived from an EMBL/GenBank/DDBJ whole genome shotgun (WGS) entry which is preliminary data.</text>
</comment>
<dbReference type="InterPro" id="IPR004360">
    <property type="entry name" value="Glyas_Fos-R_dOase_dom"/>
</dbReference>
<dbReference type="Proteomes" id="UP001601058">
    <property type="component" value="Unassembled WGS sequence"/>
</dbReference>
<evidence type="ECO:0000313" key="4">
    <source>
        <dbReference type="Proteomes" id="UP001601058"/>
    </source>
</evidence>
<name>A0ABW6K2F0_9BACI</name>
<dbReference type="SUPFAM" id="SSF54593">
    <property type="entry name" value="Glyoxalase/Bleomycin resistance protein/Dihydroxybiphenyl dioxygenase"/>
    <property type="match status" value="1"/>
</dbReference>
<dbReference type="InterPro" id="IPR051332">
    <property type="entry name" value="Fosfomycin_Res_Enzymes"/>
</dbReference>
<dbReference type="PANTHER" id="PTHR36113:SF6">
    <property type="entry name" value="FOSFOMYCIN RESISTANCE PROTEIN FOSX"/>
    <property type="match status" value="1"/>
</dbReference>